<dbReference type="Pfam" id="PF00057">
    <property type="entry name" value="Ldl_recept_a"/>
    <property type="match status" value="1"/>
</dbReference>
<dbReference type="AlphaFoldDB" id="A0A4C1XN54"/>
<reference evidence="5 6" key="1">
    <citation type="journal article" date="2019" name="Commun. Biol.">
        <title>The bagworm genome reveals a unique fibroin gene that provides high tensile strength.</title>
        <authorList>
            <person name="Kono N."/>
            <person name="Nakamura H."/>
            <person name="Ohtoshi R."/>
            <person name="Tomita M."/>
            <person name="Numata K."/>
            <person name="Arakawa K."/>
        </authorList>
    </citation>
    <scope>NUCLEOTIDE SEQUENCE [LARGE SCALE GENOMIC DNA]</scope>
</reference>
<dbReference type="SUPFAM" id="SSF57424">
    <property type="entry name" value="LDL receptor-like module"/>
    <property type="match status" value="1"/>
</dbReference>
<evidence type="ECO:0000313" key="6">
    <source>
        <dbReference type="Proteomes" id="UP000299102"/>
    </source>
</evidence>
<dbReference type="InterPro" id="IPR002172">
    <property type="entry name" value="LDrepeatLR_classA_rpt"/>
</dbReference>
<gene>
    <name evidence="5" type="ORF">EVAR_53408_1</name>
</gene>
<evidence type="ECO:0000256" key="2">
    <source>
        <dbReference type="PROSITE-ProRule" id="PRU00124"/>
    </source>
</evidence>
<dbReference type="OrthoDB" id="8187887at2759"/>
<dbReference type="Proteomes" id="UP000299102">
    <property type="component" value="Unassembled WGS sequence"/>
</dbReference>
<dbReference type="Gene3D" id="2.40.128.620">
    <property type="match status" value="1"/>
</dbReference>
<name>A0A4C1XN54_EUMVA</name>
<feature type="region of interest" description="Disordered" evidence="3">
    <location>
        <begin position="38"/>
        <end position="60"/>
    </location>
</feature>
<dbReference type="PROSITE" id="PS01209">
    <property type="entry name" value="LDLRA_1"/>
    <property type="match status" value="1"/>
</dbReference>
<comment type="caution">
    <text evidence="2">Lacks conserved residue(s) required for the propagation of feature annotation.</text>
</comment>
<evidence type="ECO:0000256" key="3">
    <source>
        <dbReference type="SAM" id="MobiDB-lite"/>
    </source>
</evidence>
<sequence>MYYTRFSYCISISFAANLVQTLDRTDDLEWDRGLVSTAQSSGGKWGGGAQAQDTAGPRDAPLARNGTDSCKLLVYIDDSKNPIWRLPLCGSNAASVAARAGTRLLPPKIKIVWNPPTTPYHHTEKLRLVVTAVNSGAVCNNSSQFVCGTSGLCISSYLVCDGVRHCPSGEDEDAAACSQFREPPFLELLKRFAARNQELLGLEAANEATKPSVISDLTVTVKISDTEQKPNTLVEFNAALKPYGPWGYLVIGMLVCATVLMFCLAWECCCKRSKPSLTPLNVPAACMDLSPTVTITAASQQMVVTQELPPTPPEYEPPPTYSSLFPRAFKSSPTPVPHCSHQEPPD</sequence>
<evidence type="ECO:0000313" key="5">
    <source>
        <dbReference type="EMBL" id="GBP65376.1"/>
    </source>
</evidence>
<feature type="transmembrane region" description="Helical" evidence="4">
    <location>
        <begin position="246"/>
        <end position="266"/>
    </location>
</feature>
<proteinExistence type="predicted"/>
<feature type="region of interest" description="Disordered" evidence="3">
    <location>
        <begin position="308"/>
        <end position="346"/>
    </location>
</feature>
<evidence type="ECO:0000256" key="1">
    <source>
        <dbReference type="ARBA" id="ARBA00023157"/>
    </source>
</evidence>
<comment type="caution">
    <text evidence="5">The sequence shown here is derived from an EMBL/GenBank/DDBJ whole genome shotgun (WGS) entry which is preliminary data.</text>
</comment>
<keyword evidence="1" id="KW-1015">Disulfide bond</keyword>
<keyword evidence="4" id="KW-1133">Transmembrane helix</keyword>
<evidence type="ECO:0000256" key="4">
    <source>
        <dbReference type="SAM" id="Phobius"/>
    </source>
</evidence>
<dbReference type="SMART" id="SM00192">
    <property type="entry name" value="LDLa"/>
    <property type="match status" value="1"/>
</dbReference>
<dbReference type="PROSITE" id="PS50068">
    <property type="entry name" value="LDLRA_2"/>
    <property type="match status" value="1"/>
</dbReference>
<accession>A0A4C1XN54</accession>
<dbReference type="CDD" id="cd00112">
    <property type="entry name" value="LDLa"/>
    <property type="match status" value="1"/>
</dbReference>
<dbReference type="InterPro" id="IPR036055">
    <property type="entry name" value="LDL_receptor-like_sf"/>
</dbReference>
<keyword evidence="4" id="KW-0472">Membrane</keyword>
<feature type="compositionally biased region" description="Pro residues" evidence="3">
    <location>
        <begin position="309"/>
        <end position="320"/>
    </location>
</feature>
<protein>
    <submittedName>
        <fullName evidence="5">Uncharacterized protein</fullName>
    </submittedName>
</protein>
<keyword evidence="4" id="KW-0812">Transmembrane</keyword>
<dbReference type="EMBL" id="BGZK01000927">
    <property type="protein sequence ID" value="GBP65376.1"/>
    <property type="molecule type" value="Genomic_DNA"/>
</dbReference>
<organism evidence="5 6">
    <name type="scientific">Eumeta variegata</name>
    <name type="common">Bagworm moth</name>
    <name type="synonym">Eumeta japonica</name>
    <dbReference type="NCBI Taxonomy" id="151549"/>
    <lineage>
        <taxon>Eukaryota</taxon>
        <taxon>Metazoa</taxon>
        <taxon>Ecdysozoa</taxon>
        <taxon>Arthropoda</taxon>
        <taxon>Hexapoda</taxon>
        <taxon>Insecta</taxon>
        <taxon>Pterygota</taxon>
        <taxon>Neoptera</taxon>
        <taxon>Endopterygota</taxon>
        <taxon>Lepidoptera</taxon>
        <taxon>Glossata</taxon>
        <taxon>Ditrysia</taxon>
        <taxon>Tineoidea</taxon>
        <taxon>Psychidae</taxon>
        <taxon>Oiketicinae</taxon>
        <taxon>Eumeta</taxon>
    </lineage>
</organism>
<dbReference type="InterPro" id="IPR023415">
    <property type="entry name" value="LDLR_class-A_CS"/>
</dbReference>
<keyword evidence="6" id="KW-1185">Reference proteome</keyword>